<dbReference type="RefSeq" id="WP_184494297.1">
    <property type="nucleotide sequence ID" value="NZ_JACIJO010000001.1"/>
</dbReference>
<accession>A0A841MTB5</accession>
<dbReference type="AlphaFoldDB" id="A0A841MTB5"/>
<reference evidence="1 2" key="1">
    <citation type="submission" date="2020-08" db="EMBL/GenBank/DDBJ databases">
        <title>Genomic Encyclopedia of Type Strains, Phase IV (KMG-IV): sequencing the most valuable type-strain genomes for metagenomic binning, comparative biology and taxonomic classification.</title>
        <authorList>
            <person name="Goeker M."/>
        </authorList>
    </citation>
    <scope>NUCLEOTIDE SEQUENCE [LARGE SCALE GENOMIC DNA]</scope>
    <source>
        <strain evidence="1 2">DSM 102044</strain>
    </source>
</reference>
<gene>
    <name evidence="1" type="ORF">FHS59_001390</name>
</gene>
<evidence type="ECO:0000313" key="2">
    <source>
        <dbReference type="Proteomes" id="UP000588604"/>
    </source>
</evidence>
<evidence type="ECO:0000313" key="1">
    <source>
        <dbReference type="EMBL" id="MBB6325775.1"/>
    </source>
</evidence>
<name>A0A841MTB5_9BACT</name>
<proteinExistence type="predicted"/>
<comment type="caution">
    <text evidence="1">The sequence shown here is derived from an EMBL/GenBank/DDBJ whole genome shotgun (WGS) entry which is preliminary data.</text>
</comment>
<protein>
    <submittedName>
        <fullName evidence="1">Uncharacterized protein</fullName>
    </submittedName>
</protein>
<keyword evidence="2" id="KW-1185">Reference proteome</keyword>
<organism evidence="1 2">
    <name type="scientific">Algoriphagus iocasae</name>
    <dbReference type="NCBI Taxonomy" id="1836499"/>
    <lineage>
        <taxon>Bacteria</taxon>
        <taxon>Pseudomonadati</taxon>
        <taxon>Bacteroidota</taxon>
        <taxon>Cytophagia</taxon>
        <taxon>Cytophagales</taxon>
        <taxon>Cyclobacteriaceae</taxon>
        <taxon>Algoriphagus</taxon>
    </lineage>
</organism>
<dbReference type="EMBL" id="JACIJO010000001">
    <property type="protein sequence ID" value="MBB6325775.1"/>
    <property type="molecule type" value="Genomic_DNA"/>
</dbReference>
<dbReference type="Proteomes" id="UP000588604">
    <property type="component" value="Unassembled WGS sequence"/>
</dbReference>
<sequence length="727" mass="81347">MKNSIFYCFIFASFLCLSCNTEDDTLPNKPDNSDPLAGLETFSVNVEFPEGNQPDLTDATIWSWDKSSVLDDQNSGKVMKFPSESSFAYLMDRQDRLLLVGVIDANQQKLDLSSTAKTLLYWGLGGPFFEPELAPKFFAEVESFPIWTEWKSLVDQAFEKDPYFLSDPTIGQKFGELIKGMEPNFPQARTNEDTKASDLLVNGDIKSGLQVYQTGLSQFEVANTFRRRVTGFLYKTKKVNEAGQEEGINEFPASSNSKDPDQIIEIPVVTGITSFSGTVYEYLLGNTEKSFRINTEPIEIPLNLNEKEATWQLHAIGMGKGGQNLNQAEISERTKLMMLTFTLDFVVPLIADGLTAKATAAKNTGAPKTQQDFWEAMIIATTGYVDQMPSVSKKVQDGELAEAVKDFFNIGYNQFGSIFLEDLARVAAETIWENAPANLPKPSLEDFSKSAVRKAKILTTIDLMLKGSDYARKVHDIKNSKSLEVFEIKAREIEINLEPRESKVAPENTKELTVFIKSSVADGQVIEYEWSTTGKYGYLFDDIHEGKSFSSSKNKVKYFASVKVGSVPEDAVDTVRVSTYIKQGQNRTKIGQDQAIIQIQDKIQFIVGWEIFVPVNERETPISPTGVEYTISNGGFEAKFTTDVEPAGFQFQVIRQDGTRGNIVSKSADEVGREDGAYVYKVGVGSIRVVHTYSEEVKDEWLKKFTEELEARRNVYHSLEVTVIPKE</sequence>